<dbReference type="OrthoDB" id="191334at2759"/>
<proteinExistence type="predicted"/>
<sequence length="385" mass="44697">MRNGYRQLMPKPRYRPASIRSMRIIVSVTLISMFIIGAYLYRLRLYRNCDSTMTLSDCGLMKDWVPPAKARKLTDNELNARAIIKEVLSAQPSLSNTSKIAFMFLTPGPLPFEKLWEQFFTGHEGLFSIYVHASKRNAVHKSPLFVNSDIHSDKVAWGTISMVNAERRLLANAFQDPDNQHFVLLSDSCIPLHNFDYVYKYLMETNISFVDCFEDPGPHGTGGRYSEHMMPEIEKNDFRKGAQWFSMKRQHVFLILSDYLYYTKFKRYCKPYMDGGNCYADEHYLPTFLHMVDPTGIANWSVTHADWSEAKWHPKAYGAQNVTFELLQNIRSIDMTTHITSDDEKVVTREPCMWNGVKKPCFLFARKFYPEAFKNLTRLASQLYG</sequence>
<dbReference type="Proteomes" id="UP000036987">
    <property type="component" value="Unassembled WGS sequence"/>
</dbReference>
<keyword evidence="3 7" id="KW-0808">Transferase</keyword>
<evidence type="ECO:0000256" key="2">
    <source>
        <dbReference type="ARBA" id="ARBA00022676"/>
    </source>
</evidence>
<dbReference type="STRING" id="29655.A0A0K9NUX1"/>
<evidence type="ECO:0000313" key="7">
    <source>
        <dbReference type="EMBL" id="KMZ60576.1"/>
    </source>
</evidence>
<dbReference type="EMBL" id="LFYR01001606">
    <property type="protein sequence ID" value="KMZ60576.1"/>
    <property type="molecule type" value="Genomic_DNA"/>
</dbReference>
<evidence type="ECO:0000256" key="3">
    <source>
        <dbReference type="ARBA" id="ARBA00022679"/>
    </source>
</evidence>
<keyword evidence="8" id="KW-1185">Reference proteome</keyword>
<comment type="subcellular location">
    <subcellularLocation>
        <location evidence="1">Membrane</location>
        <topology evidence="1">Single-pass type II membrane protein</topology>
    </subcellularLocation>
</comment>
<evidence type="ECO:0000256" key="1">
    <source>
        <dbReference type="ARBA" id="ARBA00004606"/>
    </source>
</evidence>
<protein>
    <submittedName>
        <fullName evidence="7">Core-2/I-branching beta-1,6-N-acetylglucosaminyltransferase familyprotein</fullName>
    </submittedName>
</protein>
<dbReference type="Pfam" id="PF02485">
    <property type="entry name" value="Branch"/>
    <property type="match status" value="1"/>
</dbReference>
<evidence type="ECO:0000256" key="4">
    <source>
        <dbReference type="ARBA" id="ARBA00023136"/>
    </source>
</evidence>
<dbReference type="PANTHER" id="PTHR31042">
    <property type="entry name" value="CORE-2/I-BRANCHING BETA-1,6-N-ACETYLGLUCOSAMINYLTRANSFERASE FAMILY PROTEIN-RELATED"/>
    <property type="match status" value="1"/>
</dbReference>
<comment type="caution">
    <text evidence="7">The sequence shown here is derived from an EMBL/GenBank/DDBJ whole genome shotgun (WGS) entry which is preliminary data.</text>
</comment>
<keyword evidence="6" id="KW-1133">Transmembrane helix</keyword>
<dbReference type="InterPro" id="IPR003406">
    <property type="entry name" value="Glyco_trans_14"/>
</dbReference>
<organism evidence="7 8">
    <name type="scientific">Zostera marina</name>
    <name type="common">Eelgrass</name>
    <dbReference type="NCBI Taxonomy" id="29655"/>
    <lineage>
        <taxon>Eukaryota</taxon>
        <taxon>Viridiplantae</taxon>
        <taxon>Streptophyta</taxon>
        <taxon>Embryophyta</taxon>
        <taxon>Tracheophyta</taxon>
        <taxon>Spermatophyta</taxon>
        <taxon>Magnoliopsida</taxon>
        <taxon>Liliopsida</taxon>
        <taxon>Zosteraceae</taxon>
        <taxon>Zostera</taxon>
    </lineage>
</organism>
<dbReference type="GO" id="GO:0016757">
    <property type="term" value="F:glycosyltransferase activity"/>
    <property type="evidence" value="ECO:0007669"/>
    <property type="project" value="UniProtKB-KW"/>
</dbReference>
<keyword evidence="5" id="KW-0325">Glycoprotein</keyword>
<dbReference type="InterPro" id="IPR044174">
    <property type="entry name" value="BC10-like"/>
</dbReference>
<keyword evidence="2 7" id="KW-0328">Glycosyltransferase</keyword>
<accession>A0A0K9NUX1</accession>
<dbReference type="GO" id="GO:0016020">
    <property type="term" value="C:membrane"/>
    <property type="evidence" value="ECO:0007669"/>
    <property type="project" value="UniProtKB-SubCell"/>
</dbReference>
<evidence type="ECO:0000256" key="6">
    <source>
        <dbReference type="SAM" id="Phobius"/>
    </source>
</evidence>
<reference evidence="8" key="1">
    <citation type="journal article" date="2016" name="Nature">
        <title>The genome of the seagrass Zostera marina reveals angiosperm adaptation to the sea.</title>
        <authorList>
            <person name="Olsen J.L."/>
            <person name="Rouze P."/>
            <person name="Verhelst B."/>
            <person name="Lin Y.-C."/>
            <person name="Bayer T."/>
            <person name="Collen J."/>
            <person name="Dattolo E."/>
            <person name="De Paoli E."/>
            <person name="Dittami S."/>
            <person name="Maumus F."/>
            <person name="Michel G."/>
            <person name="Kersting A."/>
            <person name="Lauritano C."/>
            <person name="Lohaus R."/>
            <person name="Toepel M."/>
            <person name="Tonon T."/>
            <person name="Vanneste K."/>
            <person name="Amirebrahimi M."/>
            <person name="Brakel J."/>
            <person name="Bostroem C."/>
            <person name="Chovatia M."/>
            <person name="Grimwood J."/>
            <person name="Jenkins J.W."/>
            <person name="Jueterbock A."/>
            <person name="Mraz A."/>
            <person name="Stam W.T."/>
            <person name="Tice H."/>
            <person name="Bornberg-Bauer E."/>
            <person name="Green P.J."/>
            <person name="Pearson G.A."/>
            <person name="Procaccini G."/>
            <person name="Duarte C.M."/>
            <person name="Schmutz J."/>
            <person name="Reusch T.B.H."/>
            <person name="Van de Peer Y."/>
        </authorList>
    </citation>
    <scope>NUCLEOTIDE SEQUENCE [LARGE SCALE GENOMIC DNA]</scope>
    <source>
        <strain evidence="8">cv. Finnish</strain>
    </source>
</reference>
<name>A0A0K9NUX1_ZOSMR</name>
<dbReference type="OMA" id="HSEQVVW"/>
<gene>
    <name evidence="7" type="ORF">ZOSMA_58G00310</name>
</gene>
<dbReference type="PANTHER" id="PTHR31042:SF150">
    <property type="entry name" value="OS06G0661900 PROTEIN"/>
    <property type="match status" value="1"/>
</dbReference>
<keyword evidence="6" id="KW-0812">Transmembrane</keyword>
<feature type="transmembrane region" description="Helical" evidence="6">
    <location>
        <begin position="21"/>
        <end position="41"/>
    </location>
</feature>
<evidence type="ECO:0000313" key="8">
    <source>
        <dbReference type="Proteomes" id="UP000036987"/>
    </source>
</evidence>
<evidence type="ECO:0000256" key="5">
    <source>
        <dbReference type="ARBA" id="ARBA00023180"/>
    </source>
</evidence>
<dbReference type="AlphaFoldDB" id="A0A0K9NUX1"/>
<keyword evidence="4 6" id="KW-0472">Membrane</keyword>